<dbReference type="InterPro" id="IPR029058">
    <property type="entry name" value="AB_hydrolase_fold"/>
</dbReference>
<dbReference type="Gene3D" id="3.40.50.1820">
    <property type="entry name" value="alpha/beta hydrolase"/>
    <property type="match status" value="1"/>
</dbReference>
<dbReference type="Pfam" id="PF20434">
    <property type="entry name" value="BD-FAE"/>
    <property type="match status" value="1"/>
</dbReference>
<dbReference type="EMBL" id="SJPW01000002">
    <property type="protein sequence ID" value="TWU58873.1"/>
    <property type="molecule type" value="Genomic_DNA"/>
</dbReference>
<dbReference type="InterPro" id="IPR050300">
    <property type="entry name" value="GDXG_lipolytic_enzyme"/>
</dbReference>
<sequence precursor="true">MKRLIISIQILALGILMPCAMCFGQKANSRKNASVEVSTAEIGAEVKRYVYKHSAGEPRDLEVYFPTGHDPSKAKVPCVVLFHGGAWGGGDLKQFQKFCRYFASRGLVAVTANYRLVPASEKLPTGVSRKQFCITDAKSAIRWVKQHSEELGIDPLKVITGGGSAGGHVSILATTNAGLNDPEDPKEIDTSIVAYLLFNPALTAFDAKFPEVDAMKHLTNDFAPAAVFFGTEDKKWLAGWDAAHARLRDLGAGDRVNLWLAEGAGHSFFGKKPWLNHVLIEADRFLVSQGLLSGQATQEMTSDDKKLIEAKNADASH</sequence>
<dbReference type="SUPFAM" id="SSF53474">
    <property type="entry name" value="alpha/beta-Hydrolases"/>
    <property type="match status" value="1"/>
</dbReference>
<dbReference type="PANTHER" id="PTHR48081:SF30">
    <property type="entry name" value="ACETYL-HYDROLASE LIPR-RELATED"/>
    <property type="match status" value="1"/>
</dbReference>
<reference evidence="5 6" key="1">
    <citation type="submission" date="2019-02" db="EMBL/GenBank/DDBJ databases">
        <title>Deep-cultivation of Planctomycetes and their phenomic and genomic characterization uncovers novel biology.</title>
        <authorList>
            <person name="Wiegand S."/>
            <person name="Jogler M."/>
            <person name="Boedeker C."/>
            <person name="Pinto D."/>
            <person name="Vollmers J."/>
            <person name="Rivas-Marin E."/>
            <person name="Kohn T."/>
            <person name="Peeters S.H."/>
            <person name="Heuer A."/>
            <person name="Rast P."/>
            <person name="Oberbeckmann S."/>
            <person name="Bunk B."/>
            <person name="Jeske O."/>
            <person name="Meyerdierks A."/>
            <person name="Storesund J.E."/>
            <person name="Kallscheuer N."/>
            <person name="Luecker S."/>
            <person name="Lage O.M."/>
            <person name="Pohl T."/>
            <person name="Merkel B.J."/>
            <person name="Hornburger P."/>
            <person name="Mueller R.-W."/>
            <person name="Bruemmer F."/>
            <person name="Labrenz M."/>
            <person name="Spormann A.M."/>
            <person name="Op Den Camp H."/>
            <person name="Overmann J."/>
            <person name="Amann R."/>
            <person name="Jetten M.S.M."/>
            <person name="Mascher T."/>
            <person name="Medema M.H."/>
            <person name="Devos D.P."/>
            <person name="Kaster A.-K."/>
            <person name="Ovreas L."/>
            <person name="Rohde M."/>
            <person name="Galperin M.Y."/>
            <person name="Jogler C."/>
        </authorList>
    </citation>
    <scope>NUCLEOTIDE SEQUENCE [LARGE SCALE GENOMIC DNA]</scope>
    <source>
        <strain evidence="5 6">Poly51</strain>
    </source>
</reference>
<dbReference type="PANTHER" id="PTHR48081">
    <property type="entry name" value="AB HYDROLASE SUPERFAMILY PROTEIN C4A8.06C"/>
    <property type="match status" value="1"/>
</dbReference>
<evidence type="ECO:0000256" key="1">
    <source>
        <dbReference type="ARBA" id="ARBA00010515"/>
    </source>
</evidence>
<name>A0A5C6FAP9_9BACT</name>
<dbReference type="AlphaFoldDB" id="A0A5C6FAP9"/>
<dbReference type="EC" id="3.1.1.1" evidence="5"/>
<dbReference type="OrthoDB" id="269811at2"/>
<evidence type="ECO:0000256" key="3">
    <source>
        <dbReference type="SAM" id="SignalP"/>
    </source>
</evidence>
<gene>
    <name evidence="5" type="primary">nlhH_3</name>
    <name evidence="5" type="ORF">Poly51_16530</name>
</gene>
<feature type="domain" description="BD-FAE-like" evidence="4">
    <location>
        <begin position="62"/>
        <end position="178"/>
    </location>
</feature>
<keyword evidence="3" id="KW-0732">Signal</keyword>
<dbReference type="InterPro" id="IPR049492">
    <property type="entry name" value="BD-FAE-like_dom"/>
</dbReference>
<keyword evidence="6" id="KW-1185">Reference proteome</keyword>
<evidence type="ECO:0000313" key="6">
    <source>
        <dbReference type="Proteomes" id="UP000318288"/>
    </source>
</evidence>
<accession>A0A5C6FAP9</accession>
<protein>
    <submittedName>
        <fullName evidence="5">Carboxylesterase NlhH</fullName>
        <ecNumber evidence="5">3.1.1.1</ecNumber>
    </submittedName>
</protein>
<organism evidence="5 6">
    <name type="scientific">Rubripirellula tenax</name>
    <dbReference type="NCBI Taxonomy" id="2528015"/>
    <lineage>
        <taxon>Bacteria</taxon>
        <taxon>Pseudomonadati</taxon>
        <taxon>Planctomycetota</taxon>
        <taxon>Planctomycetia</taxon>
        <taxon>Pirellulales</taxon>
        <taxon>Pirellulaceae</taxon>
        <taxon>Rubripirellula</taxon>
    </lineage>
</organism>
<evidence type="ECO:0000256" key="2">
    <source>
        <dbReference type="ARBA" id="ARBA00022801"/>
    </source>
</evidence>
<dbReference type="GO" id="GO:0106435">
    <property type="term" value="F:carboxylesterase activity"/>
    <property type="evidence" value="ECO:0007669"/>
    <property type="project" value="UniProtKB-EC"/>
</dbReference>
<keyword evidence="2 5" id="KW-0378">Hydrolase</keyword>
<proteinExistence type="inferred from homology"/>
<dbReference type="GO" id="GO:0004806">
    <property type="term" value="F:triacylglycerol lipase activity"/>
    <property type="evidence" value="ECO:0007669"/>
    <property type="project" value="TreeGrafter"/>
</dbReference>
<dbReference type="Proteomes" id="UP000318288">
    <property type="component" value="Unassembled WGS sequence"/>
</dbReference>
<feature type="signal peptide" evidence="3">
    <location>
        <begin position="1"/>
        <end position="22"/>
    </location>
</feature>
<comment type="similarity">
    <text evidence="1">Belongs to the 'GDXG' lipolytic enzyme family.</text>
</comment>
<comment type="caution">
    <text evidence="5">The sequence shown here is derived from an EMBL/GenBank/DDBJ whole genome shotgun (WGS) entry which is preliminary data.</text>
</comment>
<feature type="chain" id="PRO_5023038119" evidence="3">
    <location>
        <begin position="23"/>
        <end position="317"/>
    </location>
</feature>
<evidence type="ECO:0000259" key="4">
    <source>
        <dbReference type="Pfam" id="PF20434"/>
    </source>
</evidence>
<evidence type="ECO:0000313" key="5">
    <source>
        <dbReference type="EMBL" id="TWU58873.1"/>
    </source>
</evidence>
<dbReference type="RefSeq" id="WP_146456074.1">
    <property type="nucleotide sequence ID" value="NZ_SJPW01000002.1"/>
</dbReference>